<organism evidence="1 2">
    <name type="scientific">Chryseobacterium ginsengisoli</name>
    <dbReference type="NCBI Taxonomy" id="363853"/>
    <lineage>
        <taxon>Bacteria</taxon>
        <taxon>Pseudomonadati</taxon>
        <taxon>Bacteroidota</taxon>
        <taxon>Flavobacteriia</taxon>
        <taxon>Flavobacteriales</taxon>
        <taxon>Weeksellaceae</taxon>
        <taxon>Chryseobacterium group</taxon>
        <taxon>Chryseobacterium</taxon>
    </lineage>
</organism>
<comment type="caution">
    <text evidence="1">The sequence shown here is derived from an EMBL/GenBank/DDBJ whole genome shotgun (WGS) entry which is preliminary data.</text>
</comment>
<evidence type="ECO:0000313" key="1">
    <source>
        <dbReference type="EMBL" id="GAA5091943.1"/>
    </source>
</evidence>
<dbReference type="EMBL" id="BAABHX010000003">
    <property type="protein sequence ID" value="GAA5091943.1"/>
    <property type="molecule type" value="Genomic_DNA"/>
</dbReference>
<evidence type="ECO:0000313" key="2">
    <source>
        <dbReference type="Proteomes" id="UP001500353"/>
    </source>
</evidence>
<name>A0ABP9M9B8_9FLAO</name>
<dbReference type="Proteomes" id="UP001500353">
    <property type="component" value="Unassembled WGS sequence"/>
</dbReference>
<sequence>MIDIVLRKYEGLSKTKPYTIVGLFIYKKAHLNVTKSQQTTDLRPYKRIFQGQLYFGRNEKAWFLAGNLYAFLTGTVDSKGGRFAKGVTRATGKRPKIW</sequence>
<gene>
    <name evidence="1" type="ORF">GCM10023210_20170</name>
</gene>
<reference evidence="2" key="1">
    <citation type="journal article" date="2019" name="Int. J. Syst. Evol. Microbiol.">
        <title>The Global Catalogue of Microorganisms (GCM) 10K type strain sequencing project: providing services to taxonomists for standard genome sequencing and annotation.</title>
        <authorList>
            <consortium name="The Broad Institute Genomics Platform"/>
            <consortium name="The Broad Institute Genome Sequencing Center for Infectious Disease"/>
            <person name="Wu L."/>
            <person name="Ma J."/>
        </authorList>
    </citation>
    <scope>NUCLEOTIDE SEQUENCE [LARGE SCALE GENOMIC DNA]</scope>
    <source>
        <strain evidence="2">JCM 18019</strain>
    </source>
</reference>
<accession>A0ABP9M9B8</accession>
<keyword evidence="2" id="KW-1185">Reference proteome</keyword>
<proteinExistence type="predicted"/>
<protein>
    <submittedName>
        <fullName evidence="1">Uncharacterized protein</fullName>
    </submittedName>
</protein>